<organism evidence="6 7">
    <name type="scientific">Sphaerosporella brunnea</name>
    <dbReference type="NCBI Taxonomy" id="1250544"/>
    <lineage>
        <taxon>Eukaryota</taxon>
        <taxon>Fungi</taxon>
        <taxon>Dikarya</taxon>
        <taxon>Ascomycota</taxon>
        <taxon>Pezizomycotina</taxon>
        <taxon>Pezizomycetes</taxon>
        <taxon>Pezizales</taxon>
        <taxon>Pyronemataceae</taxon>
        <taxon>Sphaerosporella</taxon>
    </lineage>
</organism>
<dbReference type="InterPro" id="IPR035971">
    <property type="entry name" value="CBD_sf"/>
</dbReference>
<sequence>MNWKPTLLALAASIGLASAQQSVSFSDPATGINYEGYITTTSAGGYAFGMALPLNPTHEFIGHIEGPLTGWSGVSLGGSMTNSLLVVAWANGNEVMHSFRMTSSYVDPPLYSGNASATTMYSAFNSTHFTWTFRCQNCVSWGDGYGFDPTSDFTVLGWAVSSDAPTDVTDSTSDIPYHDAGMGQYGQVLSSAKFSQYETWINAAGTTGTPTTTTTAVPTSTTTTTSIPSSTQVLGTYDYIVVGGGAGGIVAADRLSETGASVLLIERGPPATYKWGGRIMPSWLQGRGLTRFDVPGLCNEIWVDSAGIACPDYDHMAGCVLGGGTAVNAGMFFVPQDRDWDYNWPSGWQSGDMKDSTRAMFSRIPGTDTPSMDGKRYLQEVYQVVGGAVKNAGWTELTTGINNNANSKCKTFGHSPFMYSNGERGGPLATYLSTASARSNFKLQMNTMVRRIIRSGGTASGVEVYATNTTGVTGIYNLKPNGKLILSAGTWGTAKILFRSGIGPPDMLQIVQNSALDGPTMIDSSQWILSPVGYNVVDHTNTDLVFSHPAIVDYDFYGAYTSPVAADANLYLNSRAGVFSSAAPGIPLVLYDQVNGTDGILRQLQWTARSEGSVGEKGTTLVTVSQYLGTGSQSRGRIVIKSNLDMTVGASPYALGGADKAAIVSGVSNMLRAVQGFTYNGTAITVLQPPAGQTAQQYVDAYVQDRGTNHWLGSARLGIDDGTKTGGTSGSVVDLNTKVYGTANIFVVDGSIFPGLPATNPSAPILVAAEHAIKRILALAPTTSTPPRAQTTITTVTGPSSSPVAHYSQCGGLYYTGSTICASPYKCKVLNAYYSQCL</sequence>
<evidence type="ECO:0000256" key="2">
    <source>
        <dbReference type="ARBA" id="ARBA00022729"/>
    </source>
</evidence>
<feature type="chain" id="PRO_5023915007" evidence="4">
    <location>
        <begin position="20"/>
        <end position="838"/>
    </location>
</feature>
<comment type="similarity">
    <text evidence="1 3">Belongs to the GMC oxidoreductase family.</text>
</comment>
<dbReference type="Pfam" id="PF00732">
    <property type="entry name" value="GMC_oxred_N"/>
    <property type="match status" value="1"/>
</dbReference>
<comment type="caution">
    <text evidence="6">The sequence shown here is derived from an EMBL/GenBank/DDBJ whole genome shotgun (WGS) entry which is preliminary data.</text>
</comment>
<name>A0A5J5EE87_9PEZI</name>
<dbReference type="Gene3D" id="3.50.50.60">
    <property type="entry name" value="FAD/NAD(P)-binding domain"/>
    <property type="match status" value="1"/>
</dbReference>
<dbReference type="PANTHER" id="PTHR47190:SF2">
    <property type="entry name" value="CELLOBIOSE DEHYDROGENASE (AFU_ORTHOLOGUE AFUA_2G17620)"/>
    <property type="match status" value="1"/>
</dbReference>
<dbReference type="InterPro" id="IPR053208">
    <property type="entry name" value="GMC_Oxidoreductase_CD"/>
</dbReference>
<dbReference type="InterPro" id="IPR000172">
    <property type="entry name" value="GMC_OxRdtase_N"/>
</dbReference>
<evidence type="ECO:0000256" key="4">
    <source>
        <dbReference type="SAM" id="SignalP"/>
    </source>
</evidence>
<dbReference type="GO" id="GO:0030248">
    <property type="term" value="F:cellulose binding"/>
    <property type="evidence" value="ECO:0007669"/>
    <property type="project" value="InterPro"/>
</dbReference>
<dbReference type="PROSITE" id="PS00562">
    <property type="entry name" value="CBM1_1"/>
    <property type="match status" value="1"/>
</dbReference>
<dbReference type="Gene3D" id="2.60.40.1210">
    <property type="entry name" value="Cellobiose dehydrogenase, cytochrome domain"/>
    <property type="match status" value="1"/>
</dbReference>
<dbReference type="Proteomes" id="UP000326924">
    <property type="component" value="Unassembled WGS sequence"/>
</dbReference>
<dbReference type="CDD" id="cd09630">
    <property type="entry name" value="CDH_like_cytochrome"/>
    <property type="match status" value="1"/>
</dbReference>
<proteinExistence type="inferred from homology"/>
<accession>A0A5J5EE87</accession>
<evidence type="ECO:0000259" key="5">
    <source>
        <dbReference type="PROSITE" id="PS51164"/>
    </source>
</evidence>
<dbReference type="InterPro" id="IPR000254">
    <property type="entry name" value="CBD"/>
</dbReference>
<dbReference type="SMART" id="SM00236">
    <property type="entry name" value="fCBD"/>
    <property type="match status" value="1"/>
</dbReference>
<keyword evidence="3" id="KW-0285">Flavoprotein</keyword>
<dbReference type="InterPro" id="IPR036188">
    <property type="entry name" value="FAD/NAD-bd_sf"/>
</dbReference>
<dbReference type="GO" id="GO:0016614">
    <property type="term" value="F:oxidoreductase activity, acting on CH-OH group of donors"/>
    <property type="evidence" value="ECO:0007669"/>
    <property type="project" value="InterPro"/>
</dbReference>
<dbReference type="SUPFAM" id="SSF51905">
    <property type="entry name" value="FAD/NAD(P)-binding domain"/>
    <property type="match status" value="1"/>
</dbReference>
<dbReference type="GO" id="GO:0005576">
    <property type="term" value="C:extracellular region"/>
    <property type="evidence" value="ECO:0007669"/>
    <property type="project" value="InterPro"/>
</dbReference>
<gene>
    <name evidence="6" type="ORF">FN846DRAFT_500143</name>
</gene>
<dbReference type="Pfam" id="PF16010">
    <property type="entry name" value="CDH-cyt"/>
    <property type="match status" value="1"/>
</dbReference>
<evidence type="ECO:0000256" key="1">
    <source>
        <dbReference type="ARBA" id="ARBA00010790"/>
    </source>
</evidence>
<dbReference type="AlphaFoldDB" id="A0A5J5EE87"/>
<dbReference type="PROSITE" id="PS51164">
    <property type="entry name" value="CBM1_2"/>
    <property type="match status" value="1"/>
</dbReference>
<protein>
    <submittedName>
        <fullName evidence="6">Cellobiose dehydrogenase-like protein</fullName>
    </submittedName>
</protein>
<dbReference type="InterPro" id="IPR015920">
    <property type="entry name" value="Cellobiose_DH-like_cyt"/>
</dbReference>
<dbReference type="InterPro" id="IPR007867">
    <property type="entry name" value="GMC_OxRtase_C"/>
</dbReference>
<keyword evidence="2 4" id="KW-0732">Signal</keyword>
<dbReference type="Pfam" id="PF00734">
    <property type="entry name" value="CBM_1"/>
    <property type="match status" value="1"/>
</dbReference>
<dbReference type="EMBL" id="VXIS01000412">
    <property type="protein sequence ID" value="KAA8893690.1"/>
    <property type="molecule type" value="Genomic_DNA"/>
</dbReference>
<keyword evidence="7" id="KW-1185">Reference proteome</keyword>
<evidence type="ECO:0000313" key="6">
    <source>
        <dbReference type="EMBL" id="KAA8893690.1"/>
    </source>
</evidence>
<dbReference type="Gene3D" id="3.30.410.10">
    <property type="entry name" value="Cholesterol Oxidase, domain 2"/>
    <property type="match status" value="1"/>
</dbReference>
<dbReference type="SUPFAM" id="SSF54373">
    <property type="entry name" value="FAD-linked reductases, C-terminal domain"/>
    <property type="match status" value="1"/>
</dbReference>
<reference evidence="6 7" key="1">
    <citation type="submission" date="2019-09" db="EMBL/GenBank/DDBJ databases">
        <title>Draft genome of the ectomycorrhizal ascomycete Sphaerosporella brunnea.</title>
        <authorList>
            <consortium name="DOE Joint Genome Institute"/>
            <person name="Benucci G.M."/>
            <person name="Marozzi G."/>
            <person name="Antonielli L."/>
            <person name="Sanchez S."/>
            <person name="Marco P."/>
            <person name="Wang X."/>
            <person name="Falini L.B."/>
            <person name="Barry K."/>
            <person name="Haridas S."/>
            <person name="Lipzen A."/>
            <person name="Labutti K."/>
            <person name="Grigoriev I.V."/>
            <person name="Murat C."/>
            <person name="Martin F."/>
            <person name="Albertini E."/>
            <person name="Donnini D."/>
            <person name="Bonito G."/>
        </authorList>
    </citation>
    <scope>NUCLEOTIDE SEQUENCE [LARGE SCALE GENOMIC DNA]</scope>
    <source>
        <strain evidence="6 7">Sb_GMNB300</strain>
    </source>
</reference>
<dbReference type="GO" id="GO:0005975">
    <property type="term" value="P:carbohydrate metabolic process"/>
    <property type="evidence" value="ECO:0007669"/>
    <property type="project" value="InterPro"/>
</dbReference>
<dbReference type="OrthoDB" id="413885at2759"/>
<dbReference type="GO" id="GO:0050660">
    <property type="term" value="F:flavin adenine dinucleotide binding"/>
    <property type="evidence" value="ECO:0007669"/>
    <property type="project" value="InterPro"/>
</dbReference>
<dbReference type="PANTHER" id="PTHR47190">
    <property type="entry name" value="DEHYDROGENASE, PUTATIVE-RELATED"/>
    <property type="match status" value="1"/>
</dbReference>
<evidence type="ECO:0000256" key="3">
    <source>
        <dbReference type="RuleBase" id="RU003968"/>
    </source>
</evidence>
<dbReference type="SUPFAM" id="SSF49344">
    <property type="entry name" value="CBD9-like"/>
    <property type="match status" value="1"/>
</dbReference>
<feature type="signal peptide" evidence="4">
    <location>
        <begin position="1"/>
        <end position="19"/>
    </location>
</feature>
<keyword evidence="3" id="KW-0274">FAD</keyword>
<dbReference type="Pfam" id="PF05199">
    <property type="entry name" value="GMC_oxred_C"/>
    <property type="match status" value="1"/>
</dbReference>
<dbReference type="SUPFAM" id="SSF57180">
    <property type="entry name" value="Cellulose-binding domain"/>
    <property type="match status" value="1"/>
</dbReference>
<feature type="domain" description="CBM1" evidence="5">
    <location>
        <begin position="802"/>
        <end position="838"/>
    </location>
</feature>
<dbReference type="InParanoid" id="A0A5J5EE87"/>
<dbReference type="PROSITE" id="PS00623">
    <property type="entry name" value="GMC_OXRED_1"/>
    <property type="match status" value="1"/>
</dbReference>
<evidence type="ECO:0000313" key="7">
    <source>
        <dbReference type="Proteomes" id="UP000326924"/>
    </source>
</evidence>